<evidence type="ECO:0000313" key="5">
    <source>
        <dbReference type="EMBL" id="OUC95503.1"/>
    </source>
</evidence>
<keyword evidence="2" id="KW-0472">Membrane</keyword>
<dbReference type="Pfam" id="PF01345">
    <property type="entry name" value="DUF11"/>
    <property type="match status" value="1"/>
</dbReference>
<evidence type="ECO:0000256" key="3">
    <source>
        <dbReference type="SAM" id="SignalP"/>
    </source>
</evidence>
<keyword evidence="2" id="KW-0812">Transmembrane</keyword>
<dbReference type="RefSeq" id="WP_086574017.1">
    <property type="nucleotide sequence ID" value="NZ_NGFP01000079.1"/>
</dbReference>
<keyword evidence="6" id="KW-1185">Reference proteome</keyword>
<name>A0A243RKT6_9ACTN</name>
<feature type="domain" description="DUF11" evidence="4">
    <location>
        <begin position="60"/>
        <end position="161"/>
    </location>
</feature>
<keyword evidence="2" id="KW-1133">Transmembrane helix</keyword>
<evidence type="ECO:0000313" key="6">
    <source>
        <dbReference type="Proteomes" id="UP000194761"/>
    </source>
</evidence>
<feature type="transmembrane region" description="Helical" evidence="2">
    <location>
        <begin position="197"/>
        <end position="216"/>
    </location>
</feature>
<evidence type="ECO:0000256" key="1">
    <source>
        <dbReference type="SAM" id="MobiDB-lite"/>
    </source>
</evidence>
<dbReference type="NCBIfam" id="TIGR01451">
    <property type="entry name" value="B_ant_repeat"/>
    <property type="match status" value="1"/>
</dbReference>
<dbReference type="AlphaFoldDB" id="A0A243RKT6"/>
<gene>
    <name evidence="5" type="ORF">CA984_18430</name>
</gene>
<organism evidence="5 6">
    <name type="scientific">Streptosporangium minutum</name>
    <dbReference type="NCBI Taxonomy" id="569862"/>
    <lineage>
        <taxon>Bacteria</taxon>
        <taxon>Bacillati</taxon>
        <taxon>Actinomycetota</taxon>
        <taxon>Actinomycetes</taxon>
        <taxon>Streptosporangiales</taxon>
        <taxon>Streptosporangiaceae</taxon>
        <taxon>Streptosporangium</taxon>
    </lineage>
</organism>
<feature type="signal peptide" evidence="3">
    <location>
        <begin position="1"/>
        <end position="38"/>
    </location>
</feature>
<dbReference type="InterPro" id="IPR047589">
    <property type="entry name" value="DUF11_rpt"/>
</dbReference>
<evidence type="ECO:0000256" key="2">
    <source>
        <dbReference type="SAM" id="Phobius"/>
    </source>
</evidence>
<proteinExistence type="predicted"/>
<dbReference type="Gene3D" id="2.60.40.10">
    <property type="entry name" value="Immunoglobulins"/>
    <property type="match status" value="1"/>
</dbReference>
<feature type="region of interest" description="Disordered" evidence="1">
    <location>
        <begin position="38"/>
        <end position="58"/>
    </location>
</feature>
<sequence>MAETRSPGIAPSGTARRAAAVCGAGAALILVLAAPAAASPSKPHPHEDGGKKAAETVPTLSISVDNGRTSAKEGDRLSYTVTVRNIGTTDASDLRLTQTLPAGLKLVSADRDGRAKAGNVTWTVDLKAGRDATFHTTADVRATPDDLLRLATVACASAEADDKPIVCATHSDQLPAGAAADDAAARAAATPAPARPWYVLAGAGLLVLMVFGLWTGRLTKLGDRPRRSPS</sequence>
<feature type="chain" id="PRO_5011225400" description="DUF11 domain-containing protein" evidence="3">
    <location>
        <begin position="39"/>
        <end position="230"/>
    </location>
</feature>
<reference evidence="5 6" key="1">
    <citation type="submission" date="2017-05" db="EMBL/GenBank/DDBJ databases">
        <title>Biotechnological potential of actinobacteria isolated from South African environments.</title>
        <authorList>
            <person name="Le Roes-Hill M."/>
            <person name="Prins A."/>
            <person name="Durrell K.A."/>
        </authorList>
    </citation>
    <scope>NUCLEOTIDE SEQUENCE [LARGE SCALE GENOMIC DNA]</scope>
    <source>
        <strain evidence="5">M26</strain>
    </source>
</reference>
<protein>
    <recommendedName>
        <fullName evidence="4">DUF11 domain-containing protein</fullName>
    </recommendedName>
</protein>
<dbReference type="InterPro" id="IPR013783">
    <property type="entry name" value="Ig-like_fold"/>
</dbReference>
<keyword evidence="3" id="KW-0732">Signal</keyword>
<dbReference type="EMBL" id="NGFP01000079">
    <property type="protein sequence ID" value="OUC95503.1"/>
    <property type="molecule type" value="Genomic_DNA"/>
</dbReference>
<dbReference type="GO" id="GO:0005975">
    <property type="term" value="P:carbohydrate metabolic process"/>
    <property type="evidence" value="ECO:0007669"/>
    <property type="project" value="UniProtKB-ARBA"/>
</dbReference>
<comment type="caution">
    <text evidence="5">The sequence shown here is derived from an EMBL/GenBank/DDBJ whole genome shotgun (WGS) entry which is preliminary data.</text>
</comment>
<dbReference type="Proteomes" id="UP000194761">
    <property type="component" value="Unassembled WGS sequence"/>
</dbReference>
<accession>A0A243RKT6</accession>
<dbReference type="InterPro" id="IPR001434">
    <property type="entry name" value="OmcB-like_DUF11"/>
</dbReference>
<evidence type="ECO:0000259" key="4">
    <source>
        <dbReference type="Pfam" id="PF01345"/>
    </source>
</evidence>
<feature type="compositionally biased region" description="Basic and acidic residues" evidence="1">
    <location>
        <begin position="44"/>
        <end position="54"/>
    </location>
</feature>